<dbReference type="PANTHER" id="PTHR30137:SF8">
    <property type="entry name" value="BLR5498 PROTEIN"/>
    <property type="match status" value="1"/>
</dbReference>
<dbReference type="InterPro" id="IPR011251">
    <property type="entry name" value="Luciferase-like_dom"/>
</dbReference>
<dbReference type="InterPro" id="IPR022290">
    <property type="entry name" value="LLM_Atu2307-like"/>
</dbReference>
<keyword evidence="5" id="KW-1185">Reference proteome</keyword>
<reference evidence="4 5" key="1">
    <citation type="submission" date="2018-07" db="EMBL/GenBank/DDBJ databases">
        <title>Freshwater and sediment microbial communities from various areas in North America, analyzing microbe dynamics in response to fracking.</title>
        <authorList>
            <person name="Lamendella R."/>
        </authorList>
    </citation>
    <scope>NUCLEOTIDE SEQUENCE [LARGE SCALE GENOMIC DNA]</scope>
    <source>
        <strain evidence="4 5">160A</strain>
    </source>
</reference>
<sequence length="343" mass="38689">MELGIGMFGDLTLDGENHKFQSPKERLSEMQEQVKLAEEVGLDSFVLGEHHRPDYAVSSTEIVLAALASVTNNIKLASGVTVLSSADPVKVYQDYLTLDLISNNRAEIIAGRGSFTESFPLFGYDLKDYNELYEEKLNLLLKLNNEETITWQGKFRPSLNEQTVYPRPERKLPIWIAVGGTPQSVERAARLGLPIMFAIIGGMPRQFKPLVEFYKEQYLEHGHDINKMQIGVHSHTFVCNSLEELLDNYYPGYAAQMDRIGATRGWLPYSKQQFLHGLSPDGALYMGDPSEVTDKILETIEMFGLTRYIAHVDVGGPTHKQLMKTIEMFGEKVVPQIRKAMEV</sequence>
<evidence type="ECO:0000313" key="5">
    <source>
        <dbReference type="Proteomes" id="UP000252733"/>
    </source>
</evidence>
<evidence type="ECO:0000259" key="3">
    <source>
        <dbReference type="Pfam" id="PF00296"/>
    </source>
</evidence>
<evidence type="ECO:0000256" key="2">
    <source>
        <dbReference type="ARBA" id="ARBA00023033"/>
    </source>
</evidence>
<keyword evidence="2" id="KW-0503">Monooxygenase</keyword>
<gene>
    <name evidence="4" type="ORF">DFO77_11663</name>
</gene>
<dbReference type="NCBIfam" id="TIGR03858">
    <property type="entry name" value="LLM_2I7G"/>
    <property type="match status" value="1"/>
</dbReference>
<dbReference type="GO" id="GO:0004497">
    <property type="term" value="F:monooxygenase activity"/>
    <property type="evidence" value="ECO:0007669"/>
    <property type="project" value="UniProtKB-KW"/>
</dbReference>
<dbReference type="GO" id="GO:0005829">
    <property type="term" value="C:cytosol"/>
    <property type="evidence" value="ECO:0007669"/>
    <property type="project" value="TreeGrafter"/>
</dbReference>
<dbReference type="GO" id="GO:0016705">
    <property type="term" value="F:oxidoreductase activity, acting on paired donors, with incorporation or reduction of molecular oxygen"/>
    <property type="evidence" value="ECO:0007669"/>
    <property type="project" value="InterPro"/>
</dbReference>
<dbReference type="SUPFAM" id="SSF51679">
    <property type="entry name" value="Bacterial luciferase-like"/>
    <property type="match status" value="1"/>
</dbReference>
<dbReference type="Pfam" id="PF00296">
    <property type="entry name" value="Bac_luciferase"/>
    <property type="match status" value="1"/>
</dbReference>
<dbReference type="Gene3D" id="3.20.20.30">
    <property type="entry name" value="Luciferase-like domain"/>
    <property type="match status" value="1"/>
</dbReference>
<dbReference type="InterPro" id="IPR036661">
    <property type="entry name" value="Luciferase-like_sf"/>
</dbReference>
<dbReference type="PANTHER" id="PTHR30137">
    <property type="entry name" value="LUCIFERASE-LIKE MONOOXYGENASE"/>
    <property type="match status" value="1"/>
</dbReference>
<feature type="domain" description="Luciferase-like" evidence="3">
    <location>
        <begin position="19"/>
        <end position="298"/>
    </location>
</feature>
<dbReference type="InterPro" id="IPR050766">
    <property type="entry name" value="Bact_Lucif_Oxidored"/>
</dbReference>
<dbReference type="RefSeq" id="WP_114437349.1">
    <property type="nucleotide sequence ID" value="NZ_QPIZ01000016.1"/>
</dbReference>
<accession>A0A368UT75</accession>
<dbReference type="Proteomes" id="UP000252733">
    <property type="component" value="Unassembled WGS sequence"/>
</dbReference>
<protein>
    <submittedName>
        <fullName evidence="4">Putative LLM family oxidoreductase</fullName>
    </submittedName>
</protein>
<name>A0A368UT75_9BACT</name>
<organism evidence="4 5">
    <name type="scientific">Marinilabilia salmonicolor</name>
    <dbReference type="NCBI Taxonomy" id="989"/>
    <lineage>
        <taxon>Bacteria</taxon>
        <taxon>Pseudomonadati</taxon>
        <taxon>Bacteroidota</taxon>
        <taxon>Bacteroidia</taxon>
        <taxon>Marinilabiliales</taxon>
        <taxon>Marinilabiliaceae</taxon>
        <taxon>Marinilabilia</taxon>
    </lineage>
</organism>
<dbReference type="AlphaFoldDB" id="A0A368UT75"/>
<evidence type="ECO:0000256" key="1">
    <source>
        <dbReference type="ARBA" id="ARBA00023002"/>
    </source>
</evidence>
<dbReference type="EMBL" id="QPIZ01000016">
    <property type="protein sequence ID" value="RCW31996.1"/>
    <property type="molecule type" value="Genomic_DNA"/>
</dbReference>
<evidence type="ECO:0000313" key="4">
    <source>
        <dbReference type="EMBL" id="RCW31996.1"/>
    </source>
</evidence>
<comment type="caution">
    <text evidence="4">The sequence shown here is derived from an EMBL/GenBank/DDBJ whole genome shotgun (WGS) entry which is preliminary data.</text>
</comment>
<proteinExistence type="predicted"/>
<keyword evidence="1" id="KW-0560">Oxidoreductase</keyword>